<keyword evidence="2" id="KW-0547">Nucleotide-binding</keyword>
<proteinExistence type="inferred from homology"/>
<protein>
    <recommendedName>
        <fullName evidence="4">AIG1-type G domain-containing protein</fullName>
    </recommendedName>
</protein>
<keyword evidence="6" id="KW-1185">Reference proteome</keyword>
<dbReference type="InterPro" id="IPR025662">
    <property type="entry name" value="Sigma_54_int_dom_ATP-bd_1"/>
</dbReference>
<dbReference type="Proteomes" id="UP001529510">
    <property type="component" value="Unassembled WGS sequence"/>
</dbReference>
<comment type="caution">
    <text evidence="5">The sequence shown here is derived from an EMBL/GenBank/DDBJ whole genome shotgun (WGS) entry which is preliminary data.</text>
</comment>
<dbReference type="PANTHER" id="PTHR32046">
    <property type="entry name" value="G DOMAIN-CONTAINING PROTEIN"/>
    <property type="match status" value="1"/>
</dbReference>
<dbReference type="InterPro" id="IPR006703">
    <property type="entry name" value="G_AIG1"/>
</dbReference>
<evidence type="ECO:0000259" key="4">
    <source>
        <dbReference type="Pfam" id="PF04548"/>
    </source>
</evidence>
<dbReference type="Gene3D" id="3.40.50.300">
    <property type="entry name" value="P-loop containing nucleotide triphosphate hydrolases"/>
    <property type="match status" value="1"/>
</dbReference>
<dbReference type="CDD" id="cd00882">
    <property type="entry name" value="Ras_like_GTPase"/>
    <property type="match status" value="1"/>
</dbReference>
<dbReference type="AlphaFoldDB" id="A0ABD0QV28"/>
<accession>A0ABD0QV28</accession>
<dbReference type="Pfam" id="PF04548">
    <property type="entry name" value="AIG1"/>
    <property type="match status" value="1"/>
</dbReference>
<feature type="non-terminal residue" evidence="5">
    <location>
        <position position="1"/>
    </location>
</feature>
<organism evidence="5 6">
    <name type="scientific">Cirrhinus mrigala</name>
    <name type="common">Mrigala</name>
    <dbReference type="NCBI Taxonomy" id="683832"/>
    <lineage>
        <taxon>Eukaryota</taxon>
        <taxon>Metazoa</taxon>
        <taxon>Chordata</taxon>
        <taxon>Craniata</taxon>
        <taxon>Vertebrata</taxon>
        <taxon>Euteleostomi</taxon>
        <taxon>Actinopterygii</taxon>
        <taxon>Neopterygii</taxon>
        <taxon>Teleostei</taxon>
        <taxon>Ostariophysi</taxon>
        <taxon>Cypriniformes</taxon>
        <taxon>Cyprinidae</taxon>
        <taxon>Labeoninae</taxon>
        <taxon>Labeonini</taxon>
        <taxon>Cirrhinus</taxon>
    </lineage>
</organism>
<name>A0ABD0QV28_CIRMR</name>
<reference evidence="5 6" key="1">
    <citation type="submission" date="2024-05" db="EMBL/GenBank/DDBJ databases">
        <title>Genome sequencing and assembly of Indian major carp, Cirrhinus mrigala (Hamilton, 1822).</title>
        <authorList>
            <person name="Mohindra V."/>
            <person name="Chowdhury L.M."/>
            <person name="Lal K."/>
            <person name="Jena J.K."/>
        </authorList>
    </citation>
    <scope>NUCLEOTIDE SEQUENCE [LARGE SCALE GENOMIC DNA]</scope>
    <source>
        <strain evidence="5">CM1030</strain>
        <tissue evidence="5">Blood</tissue>
    </source>
</reference>
<dbReference type="InterPro" id="IPR027417">
    <property type="entry name" value="P-loop_NTPase"/>
</dbReference>
<dbReference type="GO" id="GO:0000166">
    <property type="term" value="F:nucleotide binding"/>
    <property type="evidence" value="ECO:0007669"/>
    <property type="project" value="UniProtKB-KW"/>
</dbReference>
<dbReference type="FunFam" id="3.40.50.300:FF:002613">
    <property type="entry name" value="Zgc:172075"/>
    <property type="match status" value="1"/>
</dbReference>
<dbReference type="PANTHER" id="PTHR32046:SF11">
    <property type="entry name" value="IMMUNE-ASSOCIATED NUCLEOTIDE-BINDING PROTEIN 10-LIKE"/>
    <property type="match status" value="1"/>
</dbReference>
<gene>
    <name evidence="5" type="ORF">M9458_017183</name>
</gene>
<sequence length="518" mass="60084">PSLSPRKSTLIHRGPPKRYRLLTERKILDENDKIRKWTYGIKDTSKQNKIVVLVGETGTGKTTLINTMVNYLLDVKFEEEIWYEITEEAARDQSESQTSEITMYEVFPVKSPMSLTIIDTPGYGDTRGLEKDLEVAENLATLFQSNDGVCEVDAVCFVIKASTNRLSDRQHYIISSVLSLFGKDIVNNIVFLITHSDGLPPKNVLGGINKAKIPCRRDKSGQPVYFLFNNHQADDRDTKERHIRAQRDAWEDSMDGMKYFFKSLDEKNRRSLELTSNVLIERIRLEASISNLQLRVQEIESKKSEKLQIQEAMRKNREKIEQSKNFTIEVKKTVKQKVPIESKSWKHRKATTCTVCKENCHEFDCWWASGPSKCEVMKDGYCTVCTGKCHHSKHVKENKKYAISNSSMKMEFDDLKKEYEKAQEESKRFSVIMDHLDKDLKEIENKKSIFLTLAYRTIKHLSQIALKPDSAFTLHHLDYFIPRVREAGNEEWVRELEEMRRKSVDDEANKDTLSYLKA</sequence>
<feature type="non-terminal residue" evidence="5">
    <location>
        <position position="518"/>
    </location>
</feature>
<evidence type="ECO:0000256" key="2">
    <source>
        <dbReference type="ARBA" id="ARBA00022741"/>
    </source>
</evidence>
<feature type="coiled-coil region" evidence="3">
    <location>
        <begin position="282"/>
        <end position="322"/>
    </location>
</feature>
<evidence type="ECO:0000256" key="3">
    <source>
        <dbReference type="SAM" id="Coils"/>
    </source>
</evidence>
<comment type="similarity">
    <text evidence="1">Belongs to the TRAFAC class TrmE-Era-EngA-EngB-Septin-like GTPase superfamily. AIG1/Toc34/Toc159-like paraseptin GTPase family. IAN subfamily.</text>
</comment>
<feature type="domain" description="AIG1-type G" evidence="4">
    <location>
        <begin position="51"/>
        <end position="205"/>
    </location>
</feature>
<dbReference type="SUPFAM" id="SSF52540">
    <property type="entry name" value="P-loop containing nucleoside triphosphate hydrolases"/>
    <property type="match status" value="2"/>
</dbReference>
<evidence type="ECO:0000313" key="5">
    <source>
        <dbReference type="EMBL" id="KAL0190084.1"/>
    </source>
</evidence>
<evidence type="ECO:0000313" key="6">
    <source>
        <dbReference type="Proteomes" id="UP001529510"/>
    </source>
</evidence>
<dbReference type="EMBL" id="JAMKFB020000007">
    <property type="protein sequence ID" value="KAL0190084.1"/>
    <property type="molecule type" value="Genomic_DNA"/>
</dbReference>
<dbReference type="PROSITE" id="PS00675">
    <property type="entry name" value="SIGMA54_INTERACT_1"/>
    <property type="match status" value="1"/>
</dbReference>
<evidence type="ECO:0000256" key="1">
    <source>
        <dbReference type="ARBA" id="ARBA00008535"/>
    </source>
</evidence>
<keyword evidence="3" id="KW-0175">Coiled coil</keyword>